<dbReference type="OrthoDB" id="3039677at2759"/>
<dbReference type="InterPro" id="IPR004242">
    <property type="entry name" value="Transposase_21"/>
</dbReference>
<reference evidence="1" key="1">
    <citation type="submission" date="2021-03" db="EMBL/GenBank/DDBJ databases">
        <title>Draft genome sequence of rust myrtle Austropuccinia psidii MF-1, a brazilian biotype.</title>
        <authorList>
            <person name="Quecine M.C."/>
            <person name="Pachon D.M.R."/>
            <person name="Bonatelli M.L."/>
            <person name="Correr F.H."/>
            <person name="Franceschini L.M."/>
            <person name="Leite T.F."/>
            <person name="Margarido G.R.A."/>
            <person name="Almeida C.A."/>
            <person name="Ferrarezi J.A."/>
            <person name="Labate C.A."/>
        </authorList>
    </citation>
    <scope>NUCLEOTIDE SEQUENCE</scope>
    <source>
        <strain evidence="1">MF-1</strain>
    </source>
</reference>
<dbReference type="AlphaFoldDB" id="A0A9Q3PJ76"/>
<dbReference type="InterPro" id="IPR041078">
    <property type="entry name" value="Plavaka"/>
</dbReference>
<protein>
    <submittedName>
        <fullName evidence="1">Uncharacterized protein</fullName>
    </submittedName>
</protein>
<dbReference type="EMBL" id="AVOT02072349">
    <property type="protein sequence ID" value="MBW0562311.1"/>
    <property type="molecule type" value="Genomic_DNA"/>
</dbReference>
<gene>
    <name evidence="1" type="ORF">O181_102026</name>
</gene>
<dbReference type="Pfam" id="PF18759">
    <property type="entry name" value="Plavaka"/>
    <property type="match status" value="1"/>
</dbReference>
<proteinExistence type="predicted"/>
<organism evidence="1 2">
    <name type="scientific">Austropuccinia psidii MF-1</name>
    <dbReference type="NCBI Taxonomy" id="1389203"/>
    <lineage>
        <taxon>Eukaryota</taxon>
        <taxon>Fungi</taxon>
        <taxon>Dikarya</taxon>
        <taxon>Basidiomycota</taxon>
        <taxon>Pucciniomycotina</taxon>
        <taxon>Pucciniomycetes</taxon>
        <taxon>Pucciniales</taxon>
        <taxon>Sphaerophragmiaceae</taxon>
        <taxon>Austropuccinia</taxon>
    </lineage>
</organism>
<evidence type="ECO:0000313" key="2">
    <source>
        <dbReference type="Proteomes" id="UP000765509"/>
    </source>
</evidence>
<dbReference type="Proteomes" id="UP000765509">
    <property type="component" value="Unassembled WGS sequence"/>
</dbReference>
<keyword evidence="2" id="KW-1185">Reference proteome</keyword>
<comment type="caution">
    <text evidence="1">The sequence shown here is derived from an EMBL/GenBank/DDBJ whole genome shotgun (WGS) entry which is preliminary data.</text>
</comment>
<name>A0A9Q3PJ76_9BASI</name>
<evidence type="ECO:0000313" key="1">
    <source>
        <dbReference type="EMBL" id="MBW0562311.1"/>
    </source>
</evidence>
<dbReference type="Pfam" id="PF02992">
    <property type="entry name" value="Transposase_21"/>
    <property type="match status" value="1"/>
</dbReference>
<accession>A0A9Q3PJ76</accession>
<sequence>MEILHQHQQSQTLKGSPKCDIWDRLVWRRFTGTRNIHDPPLMSIPSALAFFIYVYWLNAHGKSTRWASIGPIMLICFNLPPSEKLKPENFYVSGIIPGPKEPTALQLNYLLMPLIKELKELWKGYNFFTHLNRSFMILYLCFHSHGHCRCGFHVQAYWIYFHSGNHFCNFCTIHKAQIEEIGLQFHYMRSYQNHKSTIAKCLWASPRQRQAVFSEYGVQYSILEDLPYWDAARMINLDIIHNLILGIWKDHATFKLCIPESKSKIYFRSHRKSNDTNTSDSDSMTSKSFLDKITLREAHSLRREAEKIINESLPTTSTQKNYLLIPTLHMQHPSSGSSEIPSFDADYIPTSEIPSELDISALSDHQIKGEALEHL</sequence>